<organism evidence="3 4">
    <name type="scientific">Actinoallomurus vinaceus</name>
    <dbReference type="NCBI Taxonomy" id="1080074"/>
    <lineage>
        <taxon>Bacteria</taxon>
        <taxon>Bacillati</taxon>
        <taxon>Actinomycetota</taxon>
        <taxon>Actinomycetes</taxon>
        <taxon>Streptosporangiales</taxon>
        <taxon>Thermomonosporaceae</taxon>
        <taxon>Actinoallomurus</taxon>
    </lineage>
</organism>
<dbReference type="PANTHER" id="PTHR37981">
    <property type="entry name" value="LIPASE 2"/>
    <property type="match status" value="1"/>
</dbReference>
<dbReference type="InterPro" id="IPR037460">
    <property type="entry name" value="SEST-like"/>
</dbReference>
<dbReference type="CDD" id="cd01823">
    <property type="entry name" value="SEST_like"/>
    <property type="match status" value="1"/>
</dbReference>
<dbReference type="InterPro" id="IPR036514">
    <property type="entry name" value="SGNH_hydro_sf"/>
</dbReference>
<dbReference type="RefSeq" id="WP_345429045.1">
    <property type="nucleotide sequence ID" value="NZ_BAABHK010000001.1"/>
</dbReference>
<dbReference type="GO" id="GO:0016787">
    <property type="term" value="F:hydrolase activity"/>
    <property type="evidence" value="ECO:0007669"/>
    <property type="project" value="UniProtKB-KW"/>
</dbReference>
<dbReference type="InterPro" id="IPR013830">
    <property type="entry name" value="SGNH_hydro"/>
</dbReference>
<evidence type="ECO:0000313" key="4">
    <source>
        <dbReference type="Proteomes" id="UP001501442"/>
    </source>
</evidence>
<dbReference type="Gene3D" id="3.40.50.1110">
    <property type="entry name" value="SGNH hydrolase"/>
    <property type="match status" value="1"/>
</dbReference>
<dbReference type="Pfam" id="PF13472">
    <property type="entry name" value="Lipase_GDSL_2"/>
    <property type="match status" value="1"/>
</dbReference>
<feature type="domain" description="SGNH hydrolase-type esterase" evidence="2">
    <location>
        <begin position="29"/>
        <end position="265"/>
    </location>
</feature>
<dbReference type="Proteomes" id="UP001501442">
    <property type="component" value="Unassembled WGS sequence"/>
</dbReference>
<accession>A0ABP8U3G7</accession>
<reference evidence="4" key="1">
    <citation type="journal article" date="2019" name="Int. J. Syst. Evol. Microbiol.">
        <title>The Global Catalogue of Microorganisms (GCM) 10K type strain sequencing project: providing services to taxonomists for standard genome sequencing and annotation.</title>
        <authorList>
            <consortium name="The Broad Institute Genomics Platform"/>
            <consortium name="The Broad Institute Genome Sequencing Center for Infectious Disease"/>
            <person name="Wu L."/>
            <person name="Ma J."/>
        </authorList>
    </citation>
    <scope>NUCLEOTIDE SEQUENCE [LARGE SCALE GENOMIC DNA]</scope>
    <source>
        <strain evidence="4">JCM 17939</strain>
    </source>
</reference>
<comment type="caution">
    <text evidence="3">The sequence shown here is derived from an EMBL/GenBank/DDBJ whole genome shotgun (WGS) entry which is preliminary data.</text>
</comment>
<feature type="signal peptide" evidence="1">
    <location>
        <begin position="1"/>
        <end position="22"/>
    </location>
</feature>
<keyword evidence="1" id="KW-0732">Signal</keyword>
<keyword evidence="4" id="KW-1185">Reference proteome</keyword>
<dbReference type="EMBL" id="BAABHK010000001">
    <property type="protein sequence ID" value="GAA4620772.1"/>
    <property type="molecule type" value="Genomic_DNA"/>
</dbReference>
<proteinExistence type="predicted"/>
<evidence type="ECO:0000313" key="3">
    <source>
        <dbReference type="EMBL" id="GAA4620772.1"/>
    </source>
</evidence>
<dbReference type="PANTHER" id="PTHR37981:SF1">
    <property type="entry name" value="SGNH HYDROLASE-TYPE ESTERASE DOMAIN-CONTAINING PROTEIN"/>
    <property type="match status" value="1"/>
</dbReference>
<evidence type="ECO:0000259" key="2">
    <source>
        <dbReference type="Pfam" id="PF13472"/>
    </source>
</evidence>
<feature type="chain" id="PRO_5045982352" evidence="1">
    <location>
        <begin position="23"/>
        <end position="282"/>
    </location>
</feature>
<name>A0ABP8U3G7_9ACTN</name>
<sequence>MRRWMALVAMVPALIMGGPARAAGGRYVALGDSFTSGPFIPHRHGTPIACLRSDHNYPAMVARLLEPTAFTDVSCSAATTEDMTRAQPVLFGHNVPQLDAVTRDTTLVTIGIGGNDIGYSRIVLACATLSLTAPHGAPCTRHFGATLDQRIAATAPKIAALLRDVHVRAPRARVLLVGYPRMLPARTGCWPTVPTADGDVPFLDGFERHLNTMLAEQARLGGAGFVDAYTSAQRHDMCAADRWVEGILVTSPAAPVHPNAKGMQAVADRVLAALGASRVAAD</sequence>
<gene>
    <name evidence="3" type="ORF">GCM10023196_006070</name>
</gene>
<dbReference type="SUPFAM" id="SSF52266">
    <property type="entry name" value="SGNH hydrolase"/>
    <property type="match status" value="1"/>
</dbReference>
<keyword evidence="3" id="KW-0378">Hydrolase</keyword>
<evidence type="ECO:0000256" key="1">
    <source>
        <dbReference type="SAM" id="SignalP"/>
    </source>
</evidence>
<protein>
    <submittedName>
        <fullName evidence="3">SGNH/GDSL hydrolase family protein</fullName>
    </submittedName>
</protein>